<feature type="chain" id="PRO_5001980958" description="Transmembrane protein" evidence="1">
    <location>
        <begin position="20"/>
        <end position="122"/>
    </location>
</feature>
<evidence type="ECO:0000256" key="1">
    <source>
        <dbReference type="SAM" id="SignalP"/>
    </source>
</evidence>
<accession>A0A0A1ULD5</accession>
<dbReference type="EMBL" id="JATN01000321">
    <property type="protein sequence ID" value="EUC59882.1"/>
    <property type="molecule type" value="Genomic_DNA"/>
</dbReference>
<dbReference type="Proteomes" id="UP000030108">
    <property type="component" value="Unassembled WGS sequence"/>
</dbReference>
<protein>
    <recommendedName>
        <fullName evidence="4">Transmembrane protein</fullName>
    </recommendedName>
</protein>
<keyword evidence="1" id="KW-0732">Signal</keyword>
<feature type="signal peptide" evidence="1">
    <location>
        <begin position="1"/>
        <end position="19"/>
    </location>
</feature>
<name>A0A0A1ULD5_9AGAM</name>
<dbReference type="AlphaFoldDB" id="A0A0A1ULD5"/>
<proteinExistence type="predicted"/>
<organism evidence="2 3">
    <name type="scientific">Rhizoctonia solani AG-3 Rhs1AP</name>
    <dbReference type="NCBI Taxonomy" id="1086054"/>
    <lineage>
        <taxon>Eukaryota</taxon>
        <taxon>Fungi</taxon>
        <taxon>Dikarya</taxon>
        <taxon>Basidiomycota</taxon>
        <taxon>Agaricomycotina</taxon>
        <taxon>Agaricomycetes</taxon>
        <taxon>Cantharellales</taxon>
        <taxon>Ceratobasidiaceae</taxon>
        <taxon>Rhizoctonia</taxon>
    </lineage>
</organism>
<comment type="caution">
    <text evidence="2">The sequence shown here is derived from an EMBL/GenBank/DDBJ whole genome shotgun (WGS) entry which is preliminary data.</text>
</comment>
<evidence type="ECO:0000313" key="2">
    <source>
        <dbReference type="EMBL" id="EUC59882.1"/>
    </source>
</evidence>
<reference evidence="3" key="1">
    <citation type="journal article" date="2014" name="Genome Announc.">
        <title>Draft genome sequence of the plant-pathogenic soil fungus Rhizoctonia solani anastomosis group 3 strain Rhs1AP.</title>
        <authorList>
            <person name="Cubeta M.A."/>
            <person name="Thomas E."/>
            <person name="Dean R.A."/>
            <person name="Jabaji S."/>
            <person name="Neate S.M."/>
            <person name="Tavantzis S."/>
            <person name="Toda T."/>
            <person name="Vilgalys R."/>
            <person name="Bharathan N."/>
            <person name="Fedorova-Abrams N."/>
            <person name="Pakala S.B."/>
            <person name="Pakala S.M."/>
            <person name="Zafar N."/>
            <person name="Joardar V."/>
            <person name="Losada L."/>
            <person name="Nierman W.C."/>
        </authorList>
    </citation>
    <scope>NUCLEOTIDE SEQUENCE [LARGE SCALE GENOMIC DNA]</scope>
    <source>
        <strain evidence="3">AG-3</strain>
    </source>
</reference>
<evidence type="ECO:0008006" key="4">
    <source>
        <dbReference type="Google" id="ProtNLM"/>
    </source>
</evidence>
<feature type="non-terminal residue" evidence="2">
    <location>
        <position position="122"/>
    </location>
</feature>
<sequence>MSATPAMFFLITLLALAAASPAFEAHLNAKVISIPLKEHTLSTEDSMTNLEALAHHVKQDAVRYLNKVQKTRVSNESVSSIKARNVPLSRSRTARVWTANIQIGSPPQHLDAVLSTYVPRTN</sequence>
<evidence type="ECO:0000313" key="3">
    <source>
        <dbReference type="Proteomes" id="UP000030108"/>
    </source>
</evidence>
<gene>
    <name evidence="2" type="ORF">RSOL_330000</name>
</gene>